<evidence type="ECO:0000256" key="1">
    <source>
        <dbReference type="ARBA" id="ARBA00001946"/>
    </source>
</evidence>
<comment type="cofactor">
    <cofactor evidence="1">
        <name>Mg(2+)</name>
        <dbReference type="ChEBI" id="CHEBI:18420"/>
    </cofactor>
</comment>
<name>A0ABW1S2J2_9LACO</name>
<reference evidence="5" key="1">
    <citation type="journal article" date="2019" name="Int. J. Syst. Evol. Microbiol.">
        <title>The Global Catalogue of Microorganisms (GCM) 10K type strain sequencing project: providing services to taxonomists for standard genome sequencing and annotation.</title>
        <authorList>
            <consortium name="The Broad Institute Genomics Platform"/>
            <consortium name="The Broad Institute Genome Sequencing Center for Infectious Disease"/>
            <person name="Wu L."/>
            <person name="Ma J."/>
        </authorList>
    </citation>
    <scope>NUCLEOTIDE SEQUENCE [LARGE SCALE GENOMIC DNA]</scope>
    <source>
        <strain evidence="5">CCM 8933</strain>
    </source>
</reference>
<dbReference type="CDD" id="cd04690">
    <property type="entry name" value="NUDIX_Hydrolase"/>
    <property type="match status" value="1"/>
</dbReference>
<dbReference type="SUPFAM" id="SSF55811">
    <property type="entry name" value="Nudix"/>
    <property type="match status" value="1"/>
</dbReference>
<evidence type="ECO:0000256" key="2">
    <source>
        <dbReference type="ARBA" id="ARBA00022801"/>
    </source>
</evidence>
<proteinExistence type="predicted"/>
<dbReference type="InterPro" id="IPR020084">
    <property type="entry name" value="NUDIX_hydrolase_CS"/>
</dbReference>
<evidence type="ECO:0000313" key="4">
    <source>
        <dbReference type="EMBL" id="MFC6182065.1"/>
    </source>
</evidence>
<protein>
    <submittedName>
        <fullName evidence="4">NUDIX domain-containing protein</fullName>
    </submittedName>
</protein>
<organism evidence="4 5">
    <name type="scientific">Lactiplantibacillus daowaiensis</name>
    <dbReference type="NCBI Taxonomy" id="2559918"/>
    <lineage>
        <taxon>Bacteria</taxon>
        <taxon>Bacillati</taxon>
        <taxon>Bacillota</taxon>
        <taxon>Bacilli</taxon>
        <taxon>Lactobacillales</taxon>
        <taxon>Lactobacillaceae</taxon>
        <taxon>Lactiplantibacillus</taxon>
    </lineage>
</organism>
<dbReference type="PANTHER" id="PTHR43046">
    <property type="entry name" value="GDP-MANNOSE MANNOSYL HYDROLASE"/>
    <property type="match status" value="1"/>
</dbReference>
<evidence type="ECO:0000313" key="5">
    <source>
        <dbReference type="Proteomes" id="UP001596282"/>
    </source>
</evidence>
<accession>A0ABW1S2J2</accession>
<feature type="domain" description="Nudix hydrolase" evidence="3">
    <location>
        <begin position="3"/>
        <end position="130"/>
    </location>
</feature>
<dbReference type="PROSITE" id="PS51462">
    <property type="entry name" value="NUDIX"/>
    <property type="match status" value="1"/>
</dbReference>
<keyword evidence="2" id="KW-0378">Hydrolase</keyword>
<dbReference type="RefSeq" id="WP_379832482.1">
    <property type="nucleotide sequence ID" value="NZ_JBHSSC010000043.1"/>
</dbReference>
<dbReference type="PANTHER" id="PTHR43046:SF14">
    <property type="entry name" value="MUTT_NUDIX FAMILY PROTEIN"/>
    <property type="match status" value="1"/>
</dbReference>
<dbReference type="InterPro" id="IPR015797">
    <property type="entry name" value="NUDIX_hydrolase-like_dom_sf"/>
</dbReference>
<dbReference type="Pfam" id="PF00293">
    <property type="entry name" value="NUDIX"/>
    <property type="match status" value="1"/>
</dbReference>
<dbReference type="PROSITE" id="PS00893">
    <property type="entry name" value="NUDIX_BOX"/>
    <property type="match status" value="1"/>
</dbReference>
<gene>
    <name evidence="4" type="ORF">ACFP5Y_12590</name>
</gene>
<dbReference type="Proteomes" id="UP001596282">
    <property type="component" value="Unassembled WGS sequence"/>
</dbReference>
<sequence length="130" mass="14669">MTTDIVCANALIIRDGQILLTREAATSAYYLPGGKVMAGETLPQALKRELNEELTLDYQENQFQAAFQQIGPAYNQPTKRVVLNCYFIPVATAYQVGAEVYDYRWCELQSKNVAPVVQQALHDHAWIFAR</sequence>
<dbReference type="EMBL" id="JBHSSC010000043">
    <property type="protein sequence ID" value="MFC6182065.1"/>
    <property type="molecule type" value="Genomic_DNA"/>
</dbReference>
<evidence type="ECO:0000259" key="3">
    <source>
        <dbReference type="PROSITE" id="PS51462"/>
    </source>
</evidence>
<dbReference type="InterPro" id="IPR000086">
    <property type="entry name" value="NUDIX_hydrolase_dom"/>
</dbReference>
<comment type="caution">
    <text evidence="4">The sequence shown here is derived from an EMBL/GenBank/DDBJ whole genome shotgun (WGS) entry which is preliminary data.</text>
</comment>
<keyword evidence="5" id="KW-1185">Reference proteome</keyword>
<dbReference type="Gene3D" id="3.90.79.10">
    <property type="entry name" value="Nucleoside Triphosphate Pyrophosphohydrolase"/>
    <property type="match status" value="1"/>
</dbReference>